<evidence type="ECO:0000259" key="4">
    <source>
        <dbReference type="PROSITE" id="PS51007"/>
    </source>
</evidence>
<dbReference type="Proteomes" id="UP001143474">
    <property type="component" value="Unassembled WGS sequence"/>
</dbReference>
<dbReference type="EMBL" id="BSEV01000002">
    <property type="protein sequence ID" value="GLK08296.1"/>
    <property type="molecule type" value="Genomic_DNA"/>
</dbReference>
<gene>
    <name evidence="5" type="ORF">GCM10017600_17010</name>
</gene>
<evidence type="ECO:0000313" key="6">
    <source>
        <dbReference type="Proteomes" id="UP001143474"/>
    </source>
</evidence>
<sequence>MKSSTTHPTVAELLDSFTDAAPERRDARYGRLVGALWNDGALTGLALPAVPALVARLEEVDDGLRGYLAVLLGLLAEAEFPATDGEVSAAVRRGLDLYLDLLGRGANGQPSTLALLYLLAHFPGDRERVLAVAEKLSLDQEDLTRTDRILRRPDRDNPDLGRVWPSPSVWALDDGERDFDQAWIRELSDAQFLRNWQNDTRTLMGHSGAKAYWAVLNGPPKVVATPSVPAGETLRAASTGSGAELFARHADAFRCPNCHGPLSFGGDGDGGVRCAGCDTAFPIANGILDLFPGTRGSEVADDVTADLLQKLAAMPTMGLYYEAVLRPAFLRAIGSNWGGAVTLADEDAHIAEHVSPVDGPVLDLGAGAGRWTAVLAEAVGAERVIALDVGVPMLTALRARLPRVPAILGSGGTLPFGDATLGAAMCWNALQAFPDEAAAAIAEVGRCLRPGGTFTLMTFRWSPDPVYRHFQRGHHFPNHEDGLRLLELDDVRTWLAEAGMTVRAESGPGTFVFVTAERT</sequence>
<dbReference type="Pfam" id="PF13649">
    <property type="entry name" value="Methyltransf_25"/>
    <property type="match status" value="1"/>
</dbReference>
<keyword evidence="1 3" id="KW-0479">Metal-binding</keyword>
<evidence type="ECO:0000256" key="2">
    <source>
        <dbReference type="ARBA" id="ARBA00023004"/>
    </source>
</evidence>
<keyword evidence="6" id="KW-1185">Reference proteome</keyword>
<dbReference type="InterPro" id="IPR041698">
    <property type="entry name" value="Methyltransf_25"/>
</dbReference>
<dbReference type="PANTHER" id="PTHR43591">
    <property type="entry name" value="METHYLTRANSFERASE"/>
    <property type="match status" value="1"/>
</dbReference>
<dbReference type="CDD" id="cd02440">
    <property type="entry name" value="AdoMet_MTases"/>
    <property type="match status" value="1"/>
</dbReference>
<evidence type="ECO:0000256" key="1">
    <source>
        <dbReference type="ARBA" id="ARBA00022723"/>
    </source>
</evidence>
<dbReference type="GO" id="GO:0009055">
    <property type="term" value="F:electron transfer activity"/>
    <property type="evidence" value="ECO:0007669"/>
    <property type="project" value="InterPro"/>
</dbReference>
<dbReference type="SUPFAM" id="SSF53335">
    <property type="entry name" value="S-adenosyl-L-methionine-dependent methyltransferases"/>
    <property type="match status" value="1"/>
</dbReference>
<dbReference type="Gene3D" id="2.20.25.10">
    <property type="match status" value="1"/>
</dbReference>
<name>A0A9W6HXV5_9ACTN</name>
<evidence type="ECO:0000313" key="5">
    <source>
        <dbReference type="EMBL" id="GLK08296.1"/>
    </source>
</evidence>
<dbReference type="PANTHER" id="PTHR43591:SF24">
    <property type="entry name" value="2-METHOXY-6-POLYPRENYL-1,4-BENZOQUINOL METHYLASE, MITOCHONDRIAL"/>
    <property type="match status" value="1"/>
</dbReference>
<dbReference type="SUPFAM" id="SSF158997">
    <property type="entry name" value="Trm112p-like"/>
    <property type="match status" value="1"/>
</dbReference>
<organism evidence="5 6">
    <name type="scientific">Streptosporangium carneum</name>
    <dbReference type="NCBI Taxonomy" id="47481"/>
    <lineage>
        <taxon>Bacteria</taxon>
        <taxon>Bacillati</taxon>
        <taxon>Actinomycetota</taxon>
        <taxon>Actinomycetes</taxon>
        <taxon>Streptosporangiales</taxon>
        <taxon>Streptosporangiaceae</taxon>
        <taxon>Streptosporangium</taxon>
    </lineage>
</organism>
<dbReference type="GO" id="GO:0020037">
    <property type="term" value="F:heme binding"/>
    <property type="evidence" value="ECO:0007669"/>
    <property type="project" value="InterPro"/>
</dbReference>
<dbReference type="InterPro" id="IPR009056">
    <property type="entry name" value="Cyt_c-like_dom"/>
</dbReference>
<dbReference type="PROSITE" id="PS51007">
    <property type="entry name" value="CYTC"/>
    <property type="match status" value="1"/>
</dbReference>
<dbReference type="AlphaFoldDB" id="A0A9W6HXV5"/>
<keyword evidence="2 3" id="KW-0408">Iron</keyword>
<dbReference type="GO" id="GO:0046872">
    <property type="term" value="F:metal ion binding"/>
    <property type="evidence" value="ECO:0007669"/>
    <property type="project" value="UniProtKB-KW"/>
</dbReference>
<accession>A0A9W6HXV5</accession>
<comment type="caution">
    <text evidence="5">The sequence shown here is derived from an EMBL/GenBank/DDBJ whole genome shotgun (WGS) entry which is preliminary data.</text>
</comment>
<protein>
    <recommendedName>
        <fullName evidence="4">Cytochrome c domain-containing protein</fullName>
    </recommendedName>
</protein>
<keyword evidence="3" id="KW-0349">Heme</keyword>
<dbReference type="GO" id="GO:0008168">
    <property type="term" value="F:methyltransferase activity"/>
    <property type="evidence" value="ECO:0007669"/>
    <property type="project" value="TreeGrafter"/>
</dbReference>
<proteinExistence type="predicted"/>
<reference evidence="5" key="1">
    <citation type="journal article" date="2014" name="Int. J. Syst. Evol. Microbiol.">
        <title>Complete genome sequence of Corynebacterium casei LMG S-19264T (=DSM 44701T), isolated from a smear-ripened cheese.</title>
        <authorList>
            <consortium name="US DOE Joint Genome Institute (JGI-PGF)"/>
            <person name="Walter F."/>
            <person name="Albersmeier A."/>
            <person name="Kalinowski J."/>
            <person name="Ruckert C."/>
        </authorList>
    </citation>
    <scope>NUCLEOTIDE SEQUENCE</scope>
    <source>
        <strain evidence="5">VKM Ac-2007</strain>
    </source>
</reference>
<reference evidence="5" key="2">
    <citation type="submission" date="2023-01" db="EMBL/GenBank/DDBJ databases">
        <authorList>
            <person name="Sun Q."/>
            <person name="Evtushenko L."/>
        </authorList>
    </citation>
    <scope>NUCLEOTIDE SEQUENCE</scope>
    <source>
        <strain evidence="5">VKM Ac-2007</strain>
    </source>
</reference>
<dbReference type="Gene3D" id="3.40.50.150">
    <property type="entry name" value="Vaccinia Virus protein VP39"/>
    <property type="match status" value="1"/>
</dbReference>
<feature type="domain" description="Cytochrome c" evidence="4">
    <location>
        <begin position="237"/>
        <end position="357"/>
    </location>
</feature>
<evidence type="ECO:0000256" key="3">
    <source>
        <dbReference type="PROSITE-ProRule" id="PRU00433"/>
    </source>
</evidence>
<dbReference type="RefSeq" id="WP_271216801.1">
    <property type="nucleotide sequence ID" value="NZ_BAAAVD010000044.1"/>
</dbReference>
<dbReference type="InterPro" id="IPR029063">
    <property type="entry name" value="SAM-dependent_MTases_sf"/>
</dbReference>